<organism evidence="9 10">
    <name type="scientific">Pseudonocardia kongjuensis</name>
    <dbReference type="NCBI Taxonomy" id="102227"/>
    <lineage>
        <taxon>Bacteria</taxon>
        <taxon>Bacillati</taxon>
        <taxon>Actinomycetota</taxon>
        <taxon>Actinomycetes</taxon>
        <taxon>Pseudonocardiales</taxon>
        <taxon>Pseudonocardiaceae</taxon>
        <taxon>Pseudonocardia</taxon>
    </lineage>
</organism>
<evidence type="ECO:0000256" key="3">
    <source>
        <dbReference type="ARBA" id="ARBA00022475"/>
    </source>
</evidence>
<dbReference type="Pfam" id="PF05423">
    <property type="entry name" value="Mycobact_memb"/>
    <property type="match status" value="1"/>
</dbReference>
<feature type="compositionally biased region" description="Low complexity" evidence="7">
    <location>
        <begin position="63"/>
        <end position="73"/>
    </location>
</feature>
<feature type="compositionally biased region" description="Low complexity" evidence="7">
    <location>
        <begin position="1"/>
        <end position="12"/>
    </location>
</feature>
<dbReference type="Gene3D" id="2.60.40.2880">
    <property type="entry name" value="MmpS1-5, C-terminal soluble domain"/>
    <property type="match status" value="1"/>
</dbReference>
<feature type="transmembrane region" description="Helical" evidence="8">
    <location>
        <begin position="179"/>
        <end position="200"/>
    </location>
</feature>
<proteinExistence type="inferred from homology"/>
<feature type="transmembrane region" description="Helical" evidence="8">
    <location>
        <begin position="150"/>
        <end position="167"/>
    </location>
</feature>
<protein>
    <recommendedName>
        <fullName evidence="11">MmpS family membrane protein</fullName>
    </recommendedName>
</protein>
<comment type="similarity">
    <text evidence="2">Belongs to the MmpS family.</text>
</comment>
<dbReference type="InterPro" id="IPR038468">
    <property type="entry name" value="MmpS_C"/>
</dbReference>
<gene>
    <name evidence="9" type="ORF">GCM10009613_39120</name>
</gene>
<comment type="caution">
    <text evidence="9">The sequence shown here is derived from an EMBL/GenBank/DDBJ whole genome shotgun (WGS) entry which is preliminary data.</text>
</comment>
<evidence type="ECO:0000256" key="6">
    <source>
        <dbReference type="ARBA" id="ARBA00023136"/>
    </source>
</evidence>
<keyword evidence="4 8" id="KW-0812">Transmembrane</keyword>
<evidence type="ECO:0000256" key="8">
    <source>
        <dbReference type="SAM" id="Phobius"/>
    </source>
</evidence>
<keyword evidence="3" id="KW-1003">Cell membrane</keyword>
<dbReference type="EMBL" id="BAAAJK010000021">
    <property type="protein sequence ID" value="GAA1393071.1"/>
    <property type="molecule type" value="Genomic_DNA"/>
</dbReference>
<evidence type="ECO:0000256" key="7">
    <source>
        <dbReference type="SAM" id="MobiDB-lite"/>
    </source>
</evidence>
<evidence type="ECO:0008006" key="11">
    <source>
        <dbReference type="Google" id="ProtNLM"/>
    </source>
</evidence>
<accession>A0ABP4ILA4</accession>
<comment type="subcellular location">
    <subcellularLocation>
        <location evidence="1">Cell membrane</location>
    </subcellularLocation>
</comment>
<evidence type="ECO:0000256" key="2">
    <source>
        <dbReference type="ARBA" id="ARBA00007531"/>
    </source>
</evidence>
<evidence type="ECO:0000256" key="5">
    <source>
        <dbReference type="ARBA" id="ARBA00022989"/>
    </source>
</evidence>
<keyword evidence="10" id="KW-1185">Reference proteome</keyword>
<name>A0ABP4ILA4_9PSEU</name>
<keyword evidence="5 8" id="KW-1133">Transmembrane helix</keyword>
<evidence type="ECO:0000313" key="9">
    <source>
        <dbReference type="EMBL" id="GAA1393071.1"/>
    </source>
</evidence>
<evidence type="ECO:0000256" key="4">
    <source>
        <dbReference type="ARBA" id="ARBA00022692"/>
    </source>
</evidence>
<dbReference type="RefSeq" id="WP_344024537.1">
    <property type="nucleotide sequence ID" value="NZ_BAAAJK010000021.1"/>
</dbReference>
<feature type="region of interest" description="Disordered" evidence="7">
    <location>
        <begin position="1"/>
        <end position="121"/>
    </location>
</feature>
<evidence type="ECO:0000256" key="1">
    <source>
        <dbReference type="ARBA" id="ARBA00004236"/>
    </source>
</evidence>
<keyword evidence="6 8" id="KW-0472">Membrane</keyword>
<sequence>MTTSQNPSGAPAQPGPPQQDPRHAAQGRYPQQQYGPDPRQTGPQQWAGHQQGPQYGPPGQPGQPGQYYDGHPQVPFGGPPFGSTRPGAPIPPAGTEVWPTAAQRSAVPQQRGGPAPRVPVELPRNGFGTTALVLGILGLLFSLIPFVGVIAWPLVILGLVFGVLGIVRVSRGKANNRGVAISGTVLSALGLLVCILYASAFASVASDISTAAPAAPAVTAPAADEAPAAAAAPVEAGAGDVITYEVSGTGGAGSITYMKDENFGQEQANGVALPWTKDITFDSGVLSFQPLSLVAQSDSGGSDEITCRILRNGEEITSSTSSGPYAVVSCSAS</sequence>
<dbReference type="InterPro" id="IPR008693">
    <property type="entry name" value="MmpS"/>
</dbReference>
<reference evidence="10" key="1">
    <citation type="journal article" date="2019" name="Int. J. Syst. Evol. Microbiol.">
        <title>The Global Catalogue of Microorganisms (GCM) 10K type strain sequencing project: providing services to taxonomists for standard genome sequencing and annotation.</title>
        <authorList>
            <consortium name="The Broad Institute Genomics Platform"/>
            <consortium name="The Broad Institute Genome Sequencing Center for Infectious Disease"/>
            <person name="Wu L."/>
            <person name="Ma J."/>
        </authorList>
    </citation>
    <scope>NUCLEOTIDE SEQUENCE [LARGE SCALE GENOMIC DNA]</scope>
    <source>
        <strain evidence="10">JCM 11896</strain>
    </source>
</reference>
<evidence type="ECO:0000313" key="10">
    <source>
        <dbReference type="Proteomes" id="UP001501414"/>
    </source>
</evidence>
<dbReference type="Proteomes" id="UP001501414">
    <property type="component" value="Unassembled WGS sequence"/>
</dbReference>